<reference evidence="9 10" key="1">
    <citation type="journal article" date="2010" name="Stand. Genomic Sci.">
        <title>Complete genome sequence of Methanothermus fervidus type strain (V24S).</title>
        <authorList>
            <person name="Anderson I."/>
            <person name="Djao O.D."/>
            <person name="Misra M."/>
            <person name="Chertkov O."/>
            <person name="Nolan M."/>
            <person name="Lucas S."/>
            <person name="Lapidus A."/>
            <person name="Del Rio T.G."/>
            <person name="Tice H."/>
            <person name="Cheng J.F."/>
            <person name="Tapia R."/>
            <person name="Han C."/>
            <person name="Goodwin L."/>
            <person name="Pitluck S."/>
            <person name="Liolios K."/>
            <person name="Ivanova N."/>
            <person name="Mavromatis K."/>
            <person name="Mikhailova N."/>
            <person name="Pati A."/>
            <person name="Brambilla E."/>
            <person name="Chen A."/>
            <person name="Palaniappan K."/>
            <person name="Land M."/>
            <person name="Hauser L."/>
            <person name="Chang Y.J."/>
            <person name="Jeffries C.D."/>
            <person name="Sikorski J."/>
            <person name="Spring S."/>
            <person name="Rohde M."/>
            <person name="Eichinger K."/>
            <person name="Huber H."/>
            <person name="Wirth R."/>
            <person name="Goker M."/>
            <person name="Detter J.C."/>
            <person name="Woyke T."/>
            <person name="Bristow J."/>
            <person name="Eisen J.A."/>
            <person name="Markowitz V."/>
            <person name="Hugenholtz P."/>
            <person name="Klenk H.P."/>
            <person name="Kyrpides N.C."/>
        </authorList>
    </citation>
    <scope>NUCLEOTIDE SEQUENCE [LARGE SCALE GENOMIC DNA]</scope>
    <source>
        <strain evidence="10">ATCC 43054 / DSM 2088 / JCM 10308 / V24 S</strain>
    </source>
</reference>
<sequence length="239" mass="27716">MKKKISQNIEEYLETIYRLCQKYSYAKTSSISKNLGVAPASVTQMLIKLKRDNYVKYNPYKGAKLTNKGIKVAENIIRKHQLLEKFLYEILGIEKKFVHEYACKMEHNLPDEVERKLCQFLKFPTCCPHGRVIPACNFNFKTCVECTKSKNFNYRDLILVPLVYMQEGKRAVISFIRGNEKFVKNVMDLGLNIGDEIKIIENNPITGIIEIKTSEKTLEIERKVAANIFLNRNNKENHG</sequence>
<evidence type="ECO:0000256" key="5">
    <source>
        <dbReference type="ARBA" id="ARBA00023015"/>
    </source>
</evidence>
<dbReference type="InterPro" id="IPR007167">
    <property type="entry name" value="Fe-transptr_FeoA-like"/>
</dbReference>
<dbReference type="PANTHER" id="PTHR33238:SF7">
    <property type="entry name" value="IRON-DEPENDENT TRANSCRIPTIONAL REGULATOR"/>
    <property type="match status" value="1"/>
</dbReference>
<dbReference type="GO" id="GO:0003700">
    <property type="term" value="F:DNA-binding transcription factor activity"/>
    <property type="evidence" value="ECO:0007669"/>
    <property type="project" value="InterPro"/>
</dbReference>
<proteinExistence type="inferred from homology"/>
<dbReference type="OrthoDB" id="24735at2157"/>
<evidence type="ECO:0000313" key="10">
    <source>
        <dbReference type="Proteomes" id="UP000002315"/>
    </source>
</evidence>
<gene>
    <name evidence="9" type="ordered locus">Mfer_0191</name>
</gene>
<dbReference type="InterPro" id="IPR036388">
    <property type="entry name" value="WH-like_DNA-bd_sf"/>
</dbReference>
<dbReference type="PROSITE" id="PS50944">
    <property type="entry name" value="HTH_DTXR"/>
    <property type="match status" value="1"/>
</dbReference>
<organism evidence="9 10">
    <name type="scientific">Methanothermus fervidus (strain ATCC 43054 / DSM 2088 / JCM 10308 / V24 S)</name>
    <dbReference type="NCBI Taxonomy" id="523846"/>
    <lineage>
        <taxon>Archaea</taxon>
        <taxon>Methanobacteriati</taxon>
        <taxon>Methanobacteriota</taxon>
        <taxon>Methanomada group</taxon>
        <taxon>Methanobacteria</taxon>
        <taxon>Methanobacteriales</taxon>
        <taxon>Methanothermaceae</taxon>
        <taxon>Methanothermus</taxon>
    </lineage>
</organism>
<evidence type="ECO:0000256" key="1">
    <source>
        <dbReference type="ARBA" id="ARBA00004496"/>
    </source>
</evidence>
<evidence type="ECO:0000256" key="4">
    <source>
        <dbReference type="ARBA" id="ARBA00023004"/>
    </source>
</evidence>
<comment type="similarity">
    <text evidence="2">Belongs to the DtxR/MntR family.</text>
</comment>
<name>E3GXG2_METFV</name>
<dbReference type="Pfam" id="PF02742">
    <property type="entry name" value="Fe_dep_repr_C"/>
    <property type="match status" value="1"/>
</dbReference>
<evidence type="ECO:0000256" key="3">
    <source>
        <dbReference type="ARBA" id="ARBA00011738"/>
    </source>
</evidence>
<dbReference type="GO" id="GO:0003677">
    <property type="term" value="F:DNA binding"/>
    <property type="evidence" value="ECO:0007669"/>
    <property type="project" value="UniProtKB-KW"/>
</dbReference>
<dbReference type="SMART" id="SM00529">
    <property type="entry name" value="HTH_DTXR"/>
    <property type="match status" value="1"/>
</dbReference>
<feature type="domain" description="HTH dtxR-type" evidence="8">
    <location>
        <begin position="5"/>
        <end position="66"/>
    </location>
</feature>
<dbReference type="InterPro" id="IPR001367">
    <property type="entry name" value="Fe_dep_repressor"/>
</dbReference>
<evidence type="ECO:0000256" key="7">
    <source>
        <dbReference type="ARBA" id="ARBA00023163"/>
    </source>
</evidence>
<keyword evidence="5" id="KW-0805">Transcription regulation</keyword>
<dbReference type="InterPro" id="IPR036390">
    <property type="entry name" value="WH_DNA-bd_sf"/>
</dbReference>
<keyword evidence="4" id="KW-0408">Iron</keyword>
<dbReference type="Pfam" id="PF01325">
    <property type="entry name" value="Fe_dep_repress"/>
    <property type="match status" value="1"/>
</dbReference>
<dbReference type="SUPFAM" id="SSF47979">
    <property type="entry name" value="Iron-dependent repressor protein, dimerization domain"/>
    <property type="match status" value="1"/>
</dbReference>
<dbReference type="InterPro" id="IPR008988">
    <property type="entry name" value="Transcriptional_repressor_C"/>
</dbReference>
<dbReference type="AlphaFoldDB" id="E3GXG2"/>
<dbReference type="SUPFAM" id="SSF50037">
    <property type="entry name" value="C-terminal domain of transcriptional repressors"/>
    <property type="match status" value="1"/>
</dbReference>
<evidence type="ECO:0000256" key="6">
    <source>
        <dbReference type="ARBA" id="ARBA00023125"/>
    </source>
</evidence>
<dbReference type="GO" id="GO:0046983">
    <property type="term" value="F:protein dimerization activity"/>
    <property type="evidence" value="ECO:0007669"/>
    <property type="project" value="InterPro"/>
</dbReference>
<dbReference type="PANTHER" id="PTHR33238">
    <property type="entry name" value="IRON (METAL) DEPENDENT REPRESSOR, DTXR FAMILY"/>
    <property type="match status" value="1"/>
</dbReference>
<evidence type="ECO:0000313" key="9">
    <source>
        <dbReference type="EMBL" id="ADP76994.1"/>
    </source>
</evidence>
<keyword evidence="10" id="KW-1185">Reference proteome</keyword>
<dbReference type="GO" id="GO:0005737">
    <property type="term" value="C:cytoplasm"/>
    <property type="evidence" value="ECO:0007669"/>
    <property type="project" value="UniProtKB-SubCell"/>
</dbReference>
<dbReference type="STRING" id="523846.Mfer_0191"/>
<dbReference type="InterPro" id="IPR022689">
    <property type="entry name" value="Iron_dep_repressor"/>
</dbReference>
<dbReference type="KEGG" id="mfv:Mfer_0191"/>
<dbReference type="SUPFAM" id="SSF46785">
    <property type="entry name" value="Winged helix' DNA-binding domain"/>
    <property type="match status" value="1"/>
</dbReference>
<evidence type="ECO:0000259" key="8">
    <source>
        <dbReference type="PROSITE" id="PS50944"/>
    </source>
</evidence>
<comment type="subunit">
    <text evidence="3">Homodimer.</text>
</comment>
<dbReference type="Gene3D" id="1.10.10.10">
    <property type="entry name" value="Winged helix-like DNA-binding domain superfamily/Winged helix DNA-binding domain"/>
    <property type="match status" value="1"/>
</dbReference>
<dbReference type="InterPro" id="IPR050536">
    <property type="entry name" value="DtxR_MntR_Metal-Reg"/>
</dbReference>
<comment type="subcellular location">
    <subcellularLocation>
        <location evidence="1">Cytoplasm</location>
    </subcellularLocation>
</comment>
<dbReference type="Pfam" id="PF04023">
    <property type="entry name" value="FeoA"/>
    <property type="match status" value="1"/>
</dbReference>
<accession>E3GXG2</accession>
<dbReference type="HOGENOM" id="CLU_069532_0_2_2"/>
<dbReference type="Gene3D" id="1.10.60.10">
    <property type="entry name" value="Iron dependent repressor, metal binding and dimerisation domain"/>
    <property type="match status" value="1"/>
</dbReference>
<dbReference type="InterPro" id="IPR022687">
    <property type="entry name" value="HTH_DTXR"/>
</dbReference>
<dbReference type="GO" id="GO:0046914">
    <property type="term" value="F:transition metal ion binding"/>
    <property type="evidence" value="ECO:0007669"/>
    <property type="project" value="InterPro"/>
</dbReference>
<protein>
    <submittedName>
        <fullName evidence="9">Iron (Metal) dependent repressor, DtxR family</fullName>
    </submittedName>
</protein>
<dbReference type="InterPro" id="IPR036421">
    <property type="entry name" value="Fe_dep_repressor_sf"/>
</dbReference>
<evidence type="ECO:0000256" key="2">
    <source>
        <dbReference type="ARBA" id="ARBA00007871"/>
    </source>
</evidence>
<dbReference type="InterPro" id="IPR038157">
    <property type="entry name" value="FeoA_core_dom"/>
</dbReference>
<keyword evidence="7" id="KW-0804">Transcription</keyword>
<keyword evidence="6" id="KW-0238">DNA-binding</keyword>
<dbReference type="Proteomes" id="UP000002315">
    <property type="component" value="Chromosome"/>
</dbReference>
<dbReference type="Gene3D" id="2.30.30.90">
    <property type="match status" value="1"/>
</dbReference>
<dbReference type="EMBL" id="CP002278">
    <property type="protein sequence ID" value="ADP76994.1"/>
    <property type="molecule type" value="Genomic_DNA"/>
</dbReference>
<dbReference type="SMART" id="SM00899">
    <property type="entry name" value="FeoA"/>
    <property type="match status" value="1"/>
</dbReference>